<keyword evidence="6" id="KW-0031">Aminopeptidase</keyword>
<comment type="similarity">
    <text evidence="3">Belongs to the peptidase M1 family.</text>
</comment>
<dbReference type="PANTHER" id="PTHR11533:SF174">
    <property type="entry name" value="PUROMYCIN-SENSITIVE AMINOPEPTIDASE-RELATED"/>
    <property type="match status" value="1"/>
</dbReference>
<comment type="catalytic activity">
    <reaction evidence="1">
        <text>Release of an N-terminal amino acid, Xaa-|-Yaa- from a peptide, amide or arylamide. Xaa is preferably Ala, but may be most amino acids including Pro (slow action). When a terminal hydrophobic residue is followed by a prolyl residue, the two may be released as an intact Xaa-Pro dipeptide.</text>
        <dbReference type="EC" id="3.4.11.2"/>
    </reaction>
</comment>
<keyword evidence="8" id="KW-0479">Metal-binding</keyword>
<evidence type="ECO:0000256" key="2">
    <source>
        <dbReference type="ARBA" id="ARBA00001947"/>
    </source>
</evidence>
<evidence type="ECO:0000259" key="15">
    <source>
        <dbReference type="Pfam" id="PF17900"/>
    </source>
</evidence>
<evidence type="ECO:0000256" key="6">
    <source>
        <dbReference type="ARBA" id="ARBA00022438"/>
    </source>
</evidence>
<evidence type="ECO:0000256" key="7">
    <source>
        <dbReference type="ARBA" id="ARBA00022670"/>
    </source>
</evidence>
<gene>
    <name evidence="16" type="ORF">HF576_02325</name>
</gene>
<dbReference type="InterPro" id="IPR014782">
    <property type="entry name" value="Peptidase_M1_dom"/>
</dbReference>
<dbReference type="Pfam" id="PF17900">
    <property type="entry name" value="Peptidase_M1_N"/>
    <property type="match status" value="1"/>
</dbReference>
<evidence type="ECO:0000256" key="3">
    <source>
        <dbReference type="ARBA" id="ARBA00010136"/>
    </source>
</evidence>
<dbReference type="CDD" id="cd09603">
    <property type="entry name" value="M1_APN_like"/>
    <property type="match status" value="1"/>
</dbReference>
<evidence type="ECO:0000313" key="16">
    <source>
        <dbReference type="EMBL" id="NLP82675.1"/>
    </source>
</evidence>
<dbReference type="PANTHER" id="PTHR11533">
    <property type="entry name" value="PROTEASE M1 ZINC METALLOPROTEASE"/>
    <property type="match status" value="1"/>
</dbReference>
<dbReference type="InterPro" id="IPR001930">
    <property type="entry name" value="Peptidase_M1"/>
</dbReference>
<dbReference type="PRINTS" id="PR00756">
    <property type="entry name" value="ALADIPTASE"/>
</dbReference>
<evidence type="ECO:0000256" key="11">
    <source>
        <dbReference type="ARBA" id="ARBA00023049"/>
    </source>
</evidence>
<name>A0ABX1K8F2_9MICO</name>
<keyword evidence="17" id="KW-1185">Reference proteome</keyword>
<dbReference type="InterPro" id="IPR050344">
    <property type="entry name" value="Peptidase_M1_aminopeptidases"/>
</dbReference>
<evidence type="ECO:0000259" key="14">
    <source>
        <dbReference type="Pfam" id="PF01433"/>
    </source>
</evidence>
<keyword evidence="9" id="KW-0378">Hydrolase</keyword>
<reference evidence="16 17" key="1">
    <citation type="submission" date="2020-04" db="EMBL/GenBank/DDBJ databases">
        <title>CFH 90308 Microbacterium sp.</title>
        <authorList>
            <person name="Nie G."/>
            <person name="Ming H."/>
            <person name="Xia T."/>
        </authorList>
    </citation>
    <scope>NUCLEOTIDE SEQUENCE [LARGE SCALE GENOMIC DNA]</scope>
    <source>
        <strain evidence="16 17">CFH 90308</strain>
    </source>
</reference>
<comment type="caution">
    <text evidence="16">The sequence shown here is derived from an EMBL/GenBank/DDBJ whole genome shotgun (WGS) entry which is preliminary data.</text>
</comment>
<dbReference type="EMBL" id="JABACI010000001">
    <property type="protein sequence ID" value="NLP82675.1"/>
    <property type="molecule type" value="Genomic_DNA"/>
</dbReference>
<evidence type="ECO:0000256" key="9">
    <source>
        <dbReference type="ARBA" id="ARBA00022801"/>
    </source>
</evidence>
<accession>A0ABX1K8F2</accession>
<protein>
    <recommendedName>
        <fullName evidence="5">Aminopeptidase N</fullName>
        <ecNumber evidence="4">3.4.11.2</ecNumber>
    </recommendedName>
    <alternativeName>
        <fullName evidence="12">Alanine aminopeptidase</fullName>
    </alternativeName>
    <alternativeName>
        <fullName evidence="13">Lysyl aminopeptidase</fullName>
    </alternativeName>
</protein>
<dbReference type="RefSeq" id="WP_168911164.1">
    <property type="nucleotide sequence ID" value="NZ_JABACI010000001.1"/>
</dbReference>
<dbReference type="InterPro" id="IPR027268">
    <property type="entry name" value="Peptidase_M4/M1_CTD_sf"/>
</dbReference>
<keyword evidence="7" id="KW-0645">Protease</keyword>
<evidence type="ECO:0000256" key="8">
    <source>
        <dbReference type="ARBA" id="ARBA00022723"/>
    </source>
</evidence>
<dbReference type="InterPro" id="IPR042097">
    <property type="entry name" value="Aminopeptidase_N-like_N_sf"/>
</dbReference>
<evidence type="ECO:0000256" key="4">
    <source>
        <dbReference type="ARBA" id="ARBA00012564"/>
    </source>
</evidence>
<evidence type="ECO:0000256" key="10">
    <source>
        <dbReference type="ARBA" id="ARBA00022833"/>
    </source>
</evidence>
<keyword evidence="10" id="KW-0862">Zinc</keyword>
<organism evidence="16 17">
    <name type="scientific">Microbacterium salsuginis</name>
    <dbReference type="NCBI Taxonomy" id="2722803"/>
    <lineage>
        <taxon>Bacteria</taxon>
        <taxon>Bacillati</taxon>
        <taxon>Actinomycetota</taxon>
        <taxon>Actinomycetes</taxon>
        <taxon>Micrococcales</taxon>
        <taxon>Microbacteriaceae</taxon>
        <taxon>Microbacterium</taxon>
    </lineage>
</organism>
<evidence type="ECO:0000256" key="1">
    <source>
        <dbReference type="ARBA" id="ARBA00000098"/>
    </source>
</evidence>
<dbReference type="EC" id="3.4.11.2" evidence="4"/>
<dbReference type="Gene3D" id="2.60.40.1730">
    <property type="entry name" value="tricorn interacting facor f3 domain"/>
    <property type="match status" value="1"/>
</dbReference>
<proteinExistence type="inferred from homology"/>
<keyword evidence="11" id="KW-0482">Metalloprotease</keyword>
<dbReference type="Proteomes" id="UP001429745">
    <property type="component" value="Unassembled WGS sequence"/>
</dbReference>
<dbReference type="InterPro" id="IPR045357">
    <property type="entry name" value="Aminopeptidase_N-like_N"/>
</dbReference>
<evidence type="ECO:0000256" key="13">
    <source>
        <dbReference type="ARBA" id="ARBA00031533"/>
    </source>
</evidence>
<dbReference type="Pfam" id="PF01433">
    <property type="entry name" value="Peptidase_M1"/>
    <property type="match status" value="1"/>
</dbReference>
<evidence type="ECO:0000313" key="17">
    <source>
        <dbReference type="Proteomes" id="UP001429745"/>
    </source>
</evidence>
<sequence>MIDHDSYAPQSGDPAFDVESYELDVSYRVRTNRLEGRAVVNAVAAVATSSVGLDLIGLRASRVRVDGDRRTRFTQGPRKLRVTLPRRMEAGERFSVEITYAGTPAPRRTRWGTIGFEELEDGALVASQPTGAPTWFPCNDRPDDRARYTITIATDAGYSAVATGALIGSARRGQFEARTFRSDDPTATYLTAVHVGRYETRLLPSTVGRAGVPVSTVHPPALRADVDAAFEPVPRMLRLFESTFGPYPLESCTLVVTPDELEIPLEAQGMAVFGANHLDADSERLVAHELAHQWFGNSIGVARWRDIWLNEGFACYAEWLWAEASGGASADECARRHYEGLAVLAHDLVVSDPGPELMFDDRLYKRGALALHALRAVAGDTAFFAMLRSWIASRVHHTVTTEEFRSFVAAELGGAAEALLTRWIDVAALPPFPHGR</sequence>
<feature type="domain" description="Aminopeptidase N-like N-terminal" evidence="15">
    <location>
        <begin position="19"/>
        <end position="190"/>
    </location>
</feature>
<comment type="cofactor">
    <cofactor evidence="2">
        <name>Zn(2+)</name>
        <dbReference type="ChEBI" id="CHEBI:29105"/>
    </cofactor>
</comment>
<evidence type="ECO:0000256" key="5">
    <source>
        <dbReference type="ARBA" id="ARBA00015611"/>
    </source>
</evidence>
<dbReference type="SUPFAM" id="SSF55486">
    <property type="entry name" value="Metalloproteases ('zincins'), catalytic domain"/>
    <property type="match status" value="1"/>
</dbReference>
<dbReference type="Gene3D" id="1.10.390.10">
    <property type="entry name" value="Neutral Protease Domain 2"/>
    <property type="match status" value="1"/>
</dbReference>
<evidence type="ECO:0000256" key="12">
    <source>
        <dbReference type="ARBA" id="ARBA00029811"/>
    </source>
</evidence>
<dbReference type="SUPFAM" id="SSF63737">
    <property type="entry name" value="Leukotriene A4 hydrolase N-terminal domain"/>
    <property type="match status" value="1"/>
</dbReference>
<feature type="domain" description="Peptidase M1 membrane alanine aminopeptidase" evidence="14">
    <location>
        <begin position="229"/>
        <end position="423"/>
    </location>
</feature>